<protein>
    <submittedName>
        <fullName evidence="2">Uncharacterized protein</fullName>
    </submittedName>
</protein>
<dbReference type="VEuPathDB" id="VectorBase:MDOMA2_008067"/>
<dbReference type="VEuPathDB" id="VectorBase:MDOA003184"/>
<organism evidence="2">
    <name type="scientific">Musca domestica</name>
    <name type="common">House fly</name>
    <dbReference type="NCBI Taxonomy" id="7370"/>
    <lineage>
        <taxon>Eukaryota</taxon>
        <taxon>Metazoa</taxon>
        <taxon>Ecdysozoa</taxon>
        <taxon>Arthropoda</taxon>
        <taxon>Hexapoda</taxon>
        <taxon>Insecta</taxon>
        <taxon>Pterygota</taxon>
        <taxon>Neoptera</taxon>
        <taxon>Endopterygota</taxon>
        <taxon>Diptera</taxon>
        <taxon>Brachycera</taxon>
        <taxon>Muscomorpha</taxon>
        <taxon>Muscoidea</taxon>
        <taxon>Muscidae</taxon>
        <taxon>Musca</taxon>
    </lineage>
</organism>
<evidence type="ECO:0000256" key="1">
    <source>
        <dbReference type="SAM" id="MobiDB-lite"/>
    </source>
</evidence>
<dbReference type="STRING" id="7370.A0A1I8MBG4"/>
<reference evidence="2" key="1">
    <citation type="submission" date="2020-05" db="UniProtKB">
        <authorList>
            <consortium name="EnsemblMetazoa"/>
        </authorList>
    </citation>
    <scope>IDENTIFICATION</scope>
    <source>
        <strain evidence="2">Aabys</strain>
    </source>
</reference>
<gene>
    <name evidence="2" type="primary">101895576</name>
</gene>
<accession>A0A1I8MBG4</accession>
<name>A0A1I8MBG4_MUSDO</name>
<feature type="compositionally biased region" description="Basic and acidic residues" evidence="1">
    <location>
        <begin position="96"/>
        <end position="105"/>
    </location>
</feature>
<dbReference type="AlphaFoldDB" id="A0A1I8MBG4"/>
<feature type="region of interest" description="Disordered" evidence="1">
    <location>
        <begin position="70"/>
        <end position="105"/>
    </location>
</feature>
<evidence type="ECO:0000313" key="2">
    <source>
        <dbReference type="EnsemblMetazoa" id="MDOA003184-PB"/>
    </source>
</evidence>
<proteinExistence type="predicted"/>
<dbReference type="OrthoDB" id="8049002at2759"/>
<dbReference type="EnsemblMetazoa" id="MDOA003184-RB">
    <property type="protein sequence ID" value="MDOA003184-PB"/>
    <property type="gene ID" value="MDOA003184"/>
</dbReference>
<sequence length="105" mass="11754">MFPKFNMGRRSKQKSGAGAAKKTKNIFKVNDVKQKKKPKEVQGKLKKIKEAVTKKQEKVDANLRELHKDLVVKKPQPSTSKPLKAGKKPAANTKNVSDKLGDLKF</sequence>
<feature type="region of interest" description="Disordered" evidence="1">
    <location>
        <begin position="1"/>
        <end position="43"/>
    </location>
</feature>